<evidence type="ECO:0000313" key="1">
    <source>
        <dbReference type="EMBL" id="VAV97929.1"/>
    </source>
</evidence>
<proteinExistence type="predicted"/>
<organism evidence="1">
    <name type="scientific">hydrothermal vent metagenome</name>
    <dbReference type="NCBI Taxonomy" id="652676"/>
    <lineage>
        <taxon>unclassified sequences</taxon>
        <taxon>metagenomes</taxon>
        <taxon>ecological metagenomes</taxon>
    </lineage>
</organism>
<dbReference type="EMBL" id="UOEC01000151">
    <property type="protein sequence ID" value="VAV97929.1"/>
    <property type="molecule type" value="Genomic_DNA"/>
</dbReference>
<sequence>MMKMKILLLTALLMVPLMIPGALYNSTIALAKSDIYLEWFKPANANLRLASSYLRTGNIDFAALALEKIVEGKTQTSAAGDLAEVITSARAQAKSALDLVDANEPEKARDGLLKLREMLFQQHKARKIEVFDDCIWELNKRGPALWRFRKNAPDLGDQQQSQAVGKAAAEYLEQLDKCDEMAAPETKSDGSFQRLVKGARTSLKRFPAEVLDAKDGGLLFRFIIELRSFDRLLYLRFG</sequence>
<protein>
    <submittedName>
        <fullName evidence="1">Uncharacterized protein</fullName>
    </submittedName>
</protein>
<accession>A0A3B0S105</accession>
<gene>
    <name evidence="1" type="ORF">MNBD_ALPHA08-53</name>
</gene>
<dbReference type="AlphaFoldDB" id="A0A3B0S105"/>
<name>A0A3B0S105_9ZZZZ</name>
<reference evidence="1" key="1">
    <citation type="submission" date="2018-06" db="EMBL/GenBank/DDBJ databases">
        <authorList>
            <person name="Zhirakovskaya E."/>
        </authorList>
    </citation>
    <scope>NUCLEOTIDE SEQUENCE</scope>
</reference>